<protein>
    <submittedName>
        <fullName evidence="1">Uncharacterized protein</fullName>
    </submittedName>
</protein>
<dbReference type="Gene3D" id="1.10.150.240">
    <property type="entry name" value="Putative phosphatase, domain 2"/>
    <property type="match status" value="1"/>
</dbReference>
<accession>A0A3B0TQ32</accession>
<proteinExistence type="predicted"/>
<dbReference type="InterPro" id="IPR041492">
    <property type="entry name" value="HAD_2"/>
</dbReference>
<reference evidence="1" key="1">
    <citation type="submission" date="2018-06" db="EMBL/GenBank/DDBJ databases">
        <authorList>
            <person name="Zhirakovskaya E."/>
        </authorList>
    </citation>
    <scope>NUCLEOTIDE SEQUENCE</scope>
</reference>
<dbReference type="Pfam" id="PF13419">
    <property type="entry name" value="HAD_2"/>
    <property type="match status" value="1"/>
</dbReference>
<organism evidence="1">
    <name type="scientific">hydrothermal vent metagenome</name>
    <dbReference type="NCBI Taxonomy" id="652676"/>
    <lineage>
        <taxon>unclassified sequences</taxon>
        <taxon>metagenomes</taxon>
        <taxon>ecological metagenomes</taxon>
    </lineage>
</organism>
<dbReference type="SFLD" id="SFLDS00003">
    <property type="entry name" value="Haloacid_Dehalogenase"/>
    <property type="match status" value="1"/>
</dbReference>
<dbReference type="SFLD" id="SFLDG01129">
    <property type="entry name" value="C1.5:_HAD__Beta-PGM__Phosphata"/>
    <property type="match status" value="1"/>
</dbReference>
<dbReference type="PANTHER" id="PTHR18901">
    <property type="entry name" value="2-DEOXYGLUCOSE-6-PHOSPHATE PHOSPHATASE 2"/>
    <property type="match status" value="1"/>
</dbReference>
<dbReference type="SFLD" id="SFLDG01135">
    <property type="entry name" value="C1.5.6:_HAD__Beta-PGM__Phospha"/>
    <property type="match status" value="1"/>
</dbReference>
<dbReference type="InterPro" id="IPR006439">
    <property type="entry name" value="HAD-SF_hydro_IA"/>
</dbReference>
<dbReference type="NCBIfam" id="TIGR01509">
    <property type="entry name" value="HAD-SF-IA-v3"/>
    <property type="match status" value="1"/>
</dbReference>
<dbReference type="SUPFAM" id="SSF56784">
    <property type="entry name" value="HAD-like"/>
    <property type="match status" value="1"/>
</dbReference>
<sequence>MPFDPNLLQGIVFDMDGVLIDSEVLYQKAAIDAARALGFELSKQLLLLTVGTPADVTEKIIKQGMGDDFPFAEYDYNLRQWLAGQMMAHVPVKPGVRELLSRLNELEIPLAVATSTGEEAAHHHLSRSDLAPHFDHIITRDDVIYGKPHPEPYLLASEKLEADPEFCLAIEDSYNGVRSAHAAGMQTIMVPDMLAATEEISAMCIAVMNDLHELKKHFEAE</sequence>
<evidence type="ECO:0000313" key="1">
    <source>
        <dbReference type="EMBL" id="VAW20725.1"/>
    </source>
</evidence>
<name>A0A3B0TQ32_9ZZZZ</name>
<dbReference type="PANTHER" id="PTHR18901:SF38">
    <property type="entry name" value="PSEUDOURIDINE-5'-PHOSPHATASE"/>
    <property type="match status" value="1"/>
</dbReference>
<gene>
    <name evidence="1" type="ORF">MNBD_ALPHA12-2147</name>
</gene>
<dbReference type="CDD" id="cd07505">
    <property type="entry name" value="HAD_BPGM-like"/>
    <property type="match status" value="1"/>
</dbReference>
<dbReference type="Gene3D" id="3.40.50.1000">
    <property type="entry name" value="HAD superfamily/HAD-like"/>
    <property type="match status" value="1"/>
</dbReference>
<dbReference type="InterPro" id="IPR023214">
    <property type="entry name" value="HAD_sf"/>
</dbReference>
<dbReference type="InterPro" id="IPR023198">
    <property type="entry name" value="PGP-like_dom2"/>
</dbReference>
<dbReference type="InterPro" id="IPR036412">
    <property type="entry name" value="HAD-like_sf"/>
</dbReference>
<dbReference type="PRINTS" id="PR00413">
    <property type="entry name" value="HADHALOGNASE"/>
</dbReference>
<dbReference type="AlphaFoldDB" id="A0A3B0TQ32"/>
<dbReference type="EMBL" id="UOEO01000145">
    <property type="protein sequence ID" value="VAW20725.1"/>
    <property type="molecule type" value="Genomic_DNA"/>
</dbReference>